<dbReference type="RefSeq" id="WP_167077781.1">
    <property type="nucleotide sequence ID" value="NZ_VVIW01000010.1"/>
</dbReference>
<evidence type="ECO:0000313" key="1">
    <source>
        <dbReference type="EMBL" id="NHZ42030.1"/>
    </source>
</evidence>
<dbReference type="EMBL" id="VVIW01000010">
    <property type="protein sequence ID" value="NHZ42030.1"/>
    <property type="molecule type" value="Genomic_DNA"/>
</dbReference>
<evidence type="ECO:0008006" key="3">
    <source>
        <dbReference type="Google" id="ProtNLM"/>
    </source>
</evidence>
<protein>
    <recommendedName>
        <fullName evidence="3">DUF3630 family protein</fullName>
    </recommendedName>
</protein>
<organism evidence="1 2">
    <name type="scientific">Massilia aquatica</name>
    <dbReference type="NCBI Taxonomy" id="2609000"/>
    <lineage>
        <taxon>Bacteria</taxon>
        <taxon>Pseudomonadati</taxon>
        <taxon>Pseudomonadota</taxon>
        <taxon>Betaproteobacteria</taxon>
        <taxon>Burkholderiales</taxon>
        <taxon>Oxalobacteraceae</taxon>
        <taxon>Telluria group</taxon>
        <taxon>Massilia</taxon>
    </lineage>
</organism>
<keyword evidence="2" id="KW-1185">Reference proteome</keyword>
<dbReference type="Proteomes" id="UP000819052">
    <property type="component" value="Unassembled WGS sequence"/>
</dbReference>
<accession>A0ABX0MC43</accession>
<sequence>MSIPNDYREIVKALSVKPEEGNAGWRKDKYTISVTVNNTKLALWADNDEKSDLPFVAFGLYGPNGMVMDTWYLDESDSDYAHVFQLYQSAHRHAQGVPARLKQFAGLISDLKFIGSPSQ</sequence>
<gene>
    <name evidence="1" type="ORF">F1609_17925</name>
</gene>
<proteinExistence type="predicted"/>
<reference evidence="1 2" key="1">
    <citation type="submission" date="2019-09" db="EMBL/GenBank/DDBJ databases">
        <title>Taxonomy of Antarctic Massilia spp.: description of Massilia rubra sp. nov., Massilia aquatica sp. nov., Massilia mucilaginosa sp. nov., Massilia frigida sp. nov. isolated from streams, lakes and regoliths.</title>
        <authorList>
            <person name="Holochova P."/>
            <person name="Sedlacek I."/>
            <person name="Kralova S."/>
            <person name="Maslanova I."/>
            <person name="Busse H.-J."/>
            <person name="Stankova E."/>
            <person name="Vrbovska V."/>
            <person name="Kovarovic V."/>
            <person name="Bartak M."/>
            <person name="Svec P."/>
            <person name="Pantucek R."/>
        </authorList>
    </citation>
    <scope>NUCLEOTIDE SEQUENCE [LARGE SCALE GENOMIC DNA]</scope>
    <source>
        <strain evidence="1 2">CCM 8693</strain>
    </source>
</reference>
<evidence type="ECO:0000313" key="2">
    <source>
        <dbReference type="Proteomes" id="UP000819052"/>
    </source>
</evidence>
<comment type="caution">
    <text evidence="1">The sequence shown here is derived from an EMBL/GenBank/DDBJ whole genome shotgun (WGS) entry which is preliminary data.</text>
</comment>
<name>A0ABX0MC43_9BURK</name>